<name>A0AAD9PMB8_9APIC</name>
<protein>
    <submittedName>
        <fullName evidence="2">Uncharacterized protein</fullName>
    </submittedName>
</protein>
<feature type="region of interest" description="Disordered" evidence="1">
    <location>
        <begin position="205"/>
        <end position="236"/>
    </location>
</feature>
<accession>A0AAD9PMB8</accession>
<evidence type="ECO:0000313" key="2">
    <source>
        <dbReference type="EMBL" id="KAK2197023.1"/>
    </source>
</evidence>
<proteinExistence type="predicted"/>
<evidence type="ECO:0000313" key="3">
    <source>
        <dbReference type="Proteomes" id="UP001214638"/>
    </source>
</evidence>
<reference evidence="2" key="1">
    <citation type="journal article" date="2023" name="Nat. Microbiol.">
        <title>Babesia duncani multi-omics identifies virulence factors and drug targets.</title>
        <authorList>
            <person name="Singh P."/>
            <person name="Lonardi S."/>
            <person name="Liang Q."/>
            <person name="Vydyam P."/>
            <person name="Khabirova E."/>
            <person name="Fang T."/>
            <person name="Gihaz S."/>
            <person name="Thekkiniath J."/>
            <person name="Munshi M."/>
            <person name="Abel S."/>
            <person name="Ciampossin L."/>
            <person name="Batugedara G."/>
            <person name="Gupta M."/>
            <person name="Lu X.M."/>
            <person name="Lenz T."/>
            <person name="Chakravarty S."/>
            <person name="Cornillot E."/>
            <person name="Hu Y."/>
            <person name="Ma W."/>
            <person name="Gonzalez L.M."/>
            <person name="Sanchez S."/>
            <person name="Estrada K."/>
            <person name="Sanchez-Flores A."/>
            <person name="Montero E."/>
            <person name="Harb O.S."/>
            <person name="Le Roch K.G."/>
            <person name="Mamoun C.B."/>
        </authorList>
    </citation>
    <scope>NUCLEOTIDE SEQUENCE</scope>
    <source>
        <strain evidence="2">WA1</strain>
    </source>
</reference>
<dbReference type="AlphaFoldDB" id="A0AAD9PMB8"/>
<keyword evidence="3" id="KW-1185">Reference proteome</keyword>
<dbReference type="KEGG" id="bdw:94334315"/>
<comment type="caution">
    <text evidence="2">The sequence shown here is derived from an EMBL/GenBank/DDBJ whole genome shotgun (WGS) entry which is preliminary data.</text>
</comment>
<dbReference type="EMBL" id="JALLKP010000001">
    <property type="protein sequence ID" value="KAK2197023.1"/>
    <property type="molecule type" value="Genomic_DNA"/>
</dbReference>
<organism evidence="2 3">
    <name type="scientific">Babesia duncani</name>
    <dbReference type="NCBI Taxonomy" id="323732"/>
    <lineage>
        <taxon>Eukaryota</taxon>
        <taxon>Sar</taxon>
        <taxon>Alveolata</taxon>
        <taxon>Apicomplexa</taxon>
        <taxon>Aconoidasida</taxon>
        <taxon>Piroplasmida</taxon>
        <taxon>Babesiidae</taxon>
        <taxon>Babesia</taxon>
    </lineage>
</organism>
<gene>
    <name evidence="2" type="ORF">BdWA1_000017</name>
</gene>
<feature type="compositionally biased region" description="Low complexity" evidence="1">
    <location>
        <begin position="216"/>
        <end position="236"/>
    </location>
</feature>
<dbReference type="RefSeq" id="XP_067803865.1">
    <property type="nucleotide sequence ID" value="XM_067945074.1"/>
</dbReference>
<dbReference type="GeneID" id="94334315"/>
<dbReference type="Proteomes" id="UP001214638">
    <property type="component" value="Unassembled WGS sequence"/>
</dbReference>
<sequence>MSVNVQRMVVTQNEAYQGKKLYTETLPLIEINGRLELSENLVNTARECDGNYEKLSEANLVEIIANLEHEREAYLDALTVLQDQLRESHEQCHQLSQSHAEIIGELEAEIASGWEQAKHYKGKYTKIKQAIKSYRKDLKNPKKLLEMLENNEGSSRVTHSARSTYSCSFDDSHTSEFLESHTPSRSSGVWVYTLNNNLDSCTFVANSDAEHDGPGQDDSSSVVTTDSSGSSDSIDSQDPLGIYYDWKTPNADYQGWIYVDTPMAVNTLLNLEFDPDSTCGLFLKSQQTHNEKLFDLLDVVDF</sequence>
<evidence type="ECO:0000256" key="1">
    <source>
        <dbReference type="SAM" id="MobiDB-lite"/>
    </source>
</evidence>